<keyword evidence="1" id="KW-0805">Transcription regulation</keyword>
<evidence type="ECO:0000313" key="6">
    <source>
        <dbReference type="Proteomes" id="UP000636110"/>
    </source>
</evidence>
<evidence type="ECO:0000256" key="3">
    <source>
        <dbReference type="ARBA" id="ARBA00023163"/>
    </source>
</evidence>
<name>A0ABR6F2T8_9SPHI</name>
<feature type="domain" description="Peptidase S24/S26A/S26B/S26C" evidence="4">
    <location>
        <begin position="104"/>
        <end position="207"/>
    </location>
</feature>
<dbReference type="GO" id="GO:0003677">
    <property type="term" value="F:DNA binding"/>
    <property type="evidence" value="ECO:0007669"/>
    <property type="project" value="UniProtKB-KW"/>
</dbReference>
<dbReference type="InterPro" id="IPR010982">
    <property type="entry name" value="Lambda_DNA-bd_dom_sf"/>
</dbReference>
<dbReference type="InterPro" id="IPR039418">
    <property type="entry name" value="LexA-like"/>
</dbReference>
<dbReference type="SUPFAM" id="SSF47413">
    <property type="entry name" value="lambda repressor-like DNA-binding domains"/>
    <property type="match status" value="1"/>
</dbReference>
<dbReference type="CDD" id="cd06529">
    <property type="entry name" value="S24_LexA-like"/>
    <property type="match status" value="1"/>
</dbReference>
<comment type="caution">
    <text evidence="5">The sequence shown here is derived from an EMBL/GenBank/DDBJ whole genome shotgun (WGS) entry which is preliminary data.</text>
</comment>
<evidence type="ECO:0000313" key="5">
    <source>
        <dbReference type="EMBL" id="MBB2151838.1"/>
    </source>
</evidence>
<evidence type="ECO:0000256" key="1">
    <source>
        <dbReference type="ARBA" id="ARBA00023015"/>
    </source>
</evidence>
<gene>
    <name evidence="5" type="ORF">GM920_23300</name>
</gene>
<dbReference type="RefSeq" id="WP_182961820.1">
    <property type="nucleotide sequence ID" value="NZ_WNXC01000012.1"/>
</dbReference>
<proteinExistence type="predicted"/>
<sequence>MRKNIYLESDQTGARLREIRLAKQMTLLQFYLPITKHIGNCSSIESGRRNIGKRLSKDIIDYHKINPRYLNTGMGEMFTRSSDPDEHLPQLEEGVPYFNVNLTEITVGELNVFQEPPEYYVNYRPFNDCDAYLPVYGDSMYPKFTNGEIIIVKEIKNREIIQWGEAYLVITDEISNNITTVKLLFEHQDPERILLRSLNPDYIGDTVLERKAIKRIFLVKGKVTRNHL</sequence>
<keyword evidence="6" id="KW-1185">Reference proteome</keyword>
<dbReference type="PANTHER" id="PTHR40661">
    <property type="match status" value="1"/>
</dbReference>
<keyword evidence="2 5" id="KW-0238">DNA-binding</keyword>
<dbReference type="Pfam" id="PF00717">
    <property type="entry name" value="Peptidase_S24"/>
    <property type="match status" value="1"/>
</dbReference>
<dbReference type="PANTHER" id="PTHR40661:SF3">
    <property type="entry name" value="FELS-1 PROPHAGE TRANSCRIPTIONAL REGULATOR"/>
    <property type="match status" value="1"/>
</dbReference>
<accession>A0ABR6F2T8</accession>
<keyword evidence="3" id="KW-0804">Transcription</keyword>
<organism evidence="5 6">
    <name type="scientific">Pedobacter gandavensis</name>
    <dbReference type="NCBI Taxonomy" id="2679963"/>
    <lineage>
        <taxon>Bacteria</taxon>
        <taxon>Pseudomonadati</taxon>
        <taxon>Bacteroidota</taxon>
        <taxon>Sphingobacteriia</taxon>
        <taxon>Sphingobacteriales</taxon>
        <taxon>Sphingobacteriaceae</taxon>
        <taxon>Pedobacter</taxon>
    </lineage>
</organism>
<reference evidence="5 6" key="1">
    <citation type="submission" date="2019-11" db="EMBL/GenBank/DDBJ databases">
        <title>Description of Pedobacter sp. LMG 31462T.</title>
        <authorList>
            <person name="Carlier A."/>
            <person name="Qi S."/>
            <person name="Vandamme P."/>
        </authorList>
    </citation>
    <scope>NUCLEOTIDE SEQUENCE [LARGE SCALE GENOMIC DNA]</scope>
    <source>
        <strain evidence="5 6">LMG 31462</strain>
    </source>
</reference>
<dbReference type="Gene3D" id="2.10.109.10">
    <property type="entry name" value="Umud Fragment, subunit A"/>
    <property type="match status" value="1"/>
</dbReference>
<dbReference type="InterPro" id="IPR036286">
    <property type="entry name" value="LexA/Signal_pep-like_sf"/>
</dbReference>
<dbReference type="InterPro" id="IPR015927">
    <property type="entry name" value="Peptidase_S24_S26A/B/C"/>
</dbReference>
<dbReference type="SUPFAM" id="SSF51306">
    <property type="entry name" value="LexA/Signal peptidase"/>
    <property type="match status" value="1"/>
</dbReference>
<protein>
    <submittedName>
        <fullName evidence="5">DNA-binding protein</fullName>
    </submittedName>
</protein>
<evidence type="ECO:0000259" key="4">
    <source>
        <dbReference type="Pfam" id="PF00717"/>
    </source>
</evidence>
<dbReference type="Proteomes" id="UP000636110">
    <property type="component" value="Unassembled WGS sequence"/>
</dbReference>
<evidence type="ECO:0000256" key="2">
    <source>
        <dbReference type="ARBA" id="ARBA00023125"/>
    </source>
</evidence>
<dbReference type="EMBL" id="WNXC01000012">
    <property type="protein sequence ID" value="MBB2151838.1"/>
    <property type="molecule type" value="Genomic_DNA"/>
</dbReference>